<dbReference type="Gene3D" id="1.25.40.10">
    <property type="entry name" value="Tetratricopeptide repeat domain"/>
    <property type="match status" value="2"/>
</dbReference>
<accession>A0ABP4M1F8</accession>
<reference evidence="2" key="1">
    <citation type="journal article" date="2019" name="Int. J. Syst. Evol. Microbiol.">
        <title>The Global Catalogue of Microorganisms (GCM) 10K type strain sequencing project: providing services to taxonomists for standard genome sequencing and annotation.</title>
        <authorList>
            <consortium name="The Broad Institute Genomics Platform"/>
            <consortium name="The Broad Institute Genome Sequencing Center for Infectious Disease"/>
            <person name="Wu L."/>
            <person name="Ma J."/>
        </authorList>
    </citation>
    <scope>NUCLEOTIDE SEQUENCE [LARGE SCALE GENOMIC DNA]</scope>
    <source>
        <strain evidence="2">JCM 15933</strain>
    </source>
</reference>
<evidence type="ECO:0008006" key="3">
    <source>
        <dbReference type="Google" id="ProtNLM"/>
    </source>
</evidence>
<dbReference type="EMBL" id="BAAAQD010000013">
    <property type="protein sequence ID" value="GAA1535652.1"/>
    <property type="molecule type" value="Genomic_DNA"/>
</dbReference>
<organism evidence="1 2">
    <name type="scientific">Dactylosporangium maewongense</name>
    <dbReference type="NCBI Taxonomy" id="634393"/>
    <lineage>
        <taxon>Bacteria</taxon>
        <taxon>Bacillati</taxon>
        <taxon>Actinomycetota</taxon>
        <taxon>Actinomycetes</taxon>
        <taxon>Micromonosporales</taxon>
        <taxon>Micromonosporaceae</taxon>
        <taxon>Dactylosporangium</taxon>
    </lineage>
</organism>
<proteinExistence type="predicted"/>
<dbReference type="RefSeq" id="WP_344505898.1">
    <property type="nucleotide sequence ID" value="NZ_BAAAQD010000013.1"/>
</dbReference>
<keyword evidence="2" id="KW-1185">Reference proteome</keyword>
<comment type="caution">
    <text evidence="1">The sequence shown here is derived from an EMBL/GenBank/DDBJ whole genome shotgun (WGS) entry which is preliminary data.</text>
</comment>
<dbReference type="InterPro" id="IPR011990">
    <property type="entry name" value="TPR-like_helical_dom_sf"/>
</dbReference>
<name>A0ABP4M1F8_9ACTN</name>
<gene>
    <name evidence="1" type="ORF">GCM10009827_062470</name>
</gene>
<dbReference type="SUPFAM" id="SSF81901">
    <property type="entry name" value="HCP-like"/>
    <property type="match status" value="1"/>
</dbReference>
<evidence type="ECO:0000313" key="1">
    <source>
        <dbReference type="EMBL" id="GAA1535652.1"/>
    </source>
</evidence>
<sequence>MTDDQLPAARDGGGLDLASVQSLADFAEACGRLRAGRSYADLRRAARPRSLPAATVSDLLNARSTPTRDTVVTFLLACGLHDDAARRPWLAVWERVATAGQPQPAGAVRVRLARPRLLGVHAAIQMSGTVRELPPYVPRDVDADLRSALAEAAAEGGFVLLLGGSSVGKTRTLHEAALATLPEWWLLHPADTAAIAGHAQAPTPRTVLWLDELQRYLNRPAALPAGTLRQLVTAGTVVVATLWPEEYTVRTARTCTDQQDLYANDRELLGLARLIQVPETFSRAERRHGEALAGTDPRIRIALDTTDAGFTQVLAAGPALIHRWEHAPAADCYGRAVITAALDARRVGAQQPATRAYLEAAAPAYLTAAQQATAPADWLDRALAYATGTVHGAAACLTPVPAGMGAVAGYLPADYLHQHAQRTRRTAALPDLVWNALLTHRDPRDSLGLAGNAGRRGRPEHAITFYRGALATDGLLAAVPLAATLIQHGAGTGADEGLQILRDHAAGNTIVAHFLTDMLVHCGRVDEAVQVLRELADGGDRYGVRRLTALLAEYSRLDEALQVLREYSAGDPYAYQQLAELLTEHGCHAQAARVLSEPGAIRSFSEMIDMAAEFRRAVDVPFELPPGIAEAAHAHQLAADLAGQGHIEEALQLLRDRAAAGDEEAVRRLVSMLTEHDRVDEALQVLRDRAATNTSDARWLAGMLKSRGRVEEAMQVLRDRAAGGDVHCLQQLATMLEEHDRVDEALQALREHAADASVGYRLTGMLVRYGRADELLDEVAAGTTGAVEALPRLRRTDKPTAH</sequence>
<dbReference type="Proteomes" id="UP001501470">
    <property type="component" value="Unassembled WGS sequence"/>
</dbReference>
<protein>
    <recommendedName>
        <fullName evidence="3">Tetratricopeptide repeat protein</fullName>
    </recommendedName>
</protein>
<evidence type="ECO:0000313" key="2">
    <source>
        <dbReference type="Proteomes" id="UP001501470"/>
    </source>
</evidence>